<feature type="compositionally biased region" description="Gly residues" evidence="1">
    <location>
        <begin position="243"/>
        <end position="252"/>
    </location>
</feature>
<proteinExistence type="predicted"/>
<evidence type="ECO:0000313" key="2">
    <source>
        <dbReference type="EMBL" id="SEM80828.1"/>
    </source>
</evidence>
<protein>
    <submittedName>
        <fullName evidence="2">Collagen triple helix repeat-containing protein</fullName>
    </submittedName>
</protein>
<evidence type="ECO:0000313" key="3">
    <source>
        <dbReference type="Proteomes" id="UP000199735"/>
    </source>
</evidence>
<dbReference type="EMBL" id="FOCD01000001">
    <property type="protein sequence ID" value="SEM80828.1"/>
    <property type="molecule type" value="Genomic_DNA"/>
</dbReference>
<name>A0AAX2ED69_9BACI</name>
<sequence>MPDQNIVRNGGFESGSLVPWVSSFASITQQYTHSGNYAARLDGGQETAFIAQYVSPVIAGYNYNLSVYLARESEQSAPTVQIQIIFLTANFQTAGRGLLLDIPSDSIPVAPLQGWREVTGISVTAPQGTSQIFLLINTLPDPALGSILVDDVSLSIFGGGIGVTGVTGPTGITGPPGVTGGTGVTGVTGATGITGITGRIGPTGLTGVTGETGSTGLAGVTGETGAQGPTGVTGETGPIGLTGITGGTGSTGLTGVTGETGPIGLTGVTGETGSTGLTGVTGETGSTGLTGVTGETGSTGLTGATGETGSTGLTG</sequence>
<dbReference type="NCBIfam" id="NF033675">
    <property type="entry name" value="NTTRR-F1"/>
    <property type="match status" value="1"/>
</dbReference>
<dbReference type="Gene3D" id="2.60.120.260">
    <property type="entry name" value="Galactose-binding domain-like"/>
    <property type="match status" value="1"/>
</dbReference>
<dbReference type="AlphaFoldDB" id="A0AAX2ED69"/>
<dbReference type="Proteomes" id="UP000199735">
    <property type="component" value="Unassembled WGS sequence"/>
</dbReference>
<dbReference type="PANTHER" id="PTHR24023">
    <property type="entry name" value="COLLAGEN ALPHA"/>
    <property type="match status" value="1"/>
</dbReference>
<comment type="caution">
    <text evidence="2">The sequence shown here is derived from an EMBL/GenBank/DDBJ whole genome shotgun (WGS) entry which is preliminary data.</text>
</comment>
<dbReference type="GO" id="GO:0030020">
    <property type="term" value="F:extracellular matrix structural constituent conferring tensile strength"/>
    <property type="evidence" value="ECO:0007669"/>
    <property type="project" value="TreeGrafter"/>
</dbReference>
<feature type="compositionally biased region" description="Polar residues" evidence="1">
    <location>
        <begin position="269"/>
        <end position="315"/>
    </location>
</feature>
<dbReference type="InterPro" id="IPR008160">
    <property type="entry name" value="Collagen"/>
</dbReference>
<feature type="region of interest" description="Disordered" evidence="1">
    <location>
        <begin position="217"/>
        <end position="315"/>
    </location>
</feature>
<gene>
    <name evidence="2" type="ORF">SAMN04489762_1095</name>
</gene>
<dbReference type="PANTHER" id="PTHR24023:SF1095">
    <property type="entry name" value="EGF-LIKE DOMAIN-CONTAINING PROTEIN"/>
    <property type="match status" value="1"/>
</dbReference>
<feature type="compositionally biased region" description="Low complexity" evidence="1">
    <location>
        <begin position="253"/>
        <end position="262"/>
    </location>
</feature>
<dbReference type="GO" id="GO:0005615">
    <property type="term" value="C:extracellular space"/>
    <property type="evidence" value="ECO:0007669"/>
    <property type="project" value="TreeGrafter"/>
</dbReference>
<dbReference type="InterPro" id="IPR008979">
    <property type="entry name" value="Galactose-bd-like_sf"/>
</dbReference>
<dbReference type="GO" id="GO:0031012">
    <property type="term" value="C:extracellular matrix"/>
    <property type="evidence" value="ECO:0007669"/>
    <property type="project" value="TreeGrafter"/>
</dbReference>
<accession>A0AAX2ED69</accession>
<dbReference type="SUPFAM" id="SSF49785">
    <property type="entry name" value="Galactose-binding domain-like"/>
    <property type="match status" value="1"/>
</dbReference>
<dbReference type="GO" id="GO:0030198">
    <property type="term" value="P:extracellular matrix organization"/>
    <property type="evidence" value="ECO:0007669"/>
    <property type="project" value="TreeGrafter"/>
</dbReference>
<keyword evidence="2" id="KW-0176">Collagen</keyword>
<feature type="non-terminal residue" evidence="2">
    <location>
        <position position="315"/>
    </location>
</feature>
<organism evidence="2 3">
    <name type="scientific">Terribacillus saccharophilus</name>
    <dbReference type="NCBI Taxonomy" id="361277"/>
    <lineage>
        <taxon>Bacteria</taxon>
        <taxon>Bacillati</taxon>
        <taxon>Bacillota</taxon>
        <taxon>Bacilli</taxon>
        <taxon>Bacillales</taxon>
        <taxon>Bacillaceae</taxon>
        <taxon>Terribacillus</taxon>
    </lineage>
</organism>
<dbReference type="Pfam" id="PF01391">
    <property type="entry name" value="Collagen"/>
    <property type="match status" value="2"/>
</dbReference>
<evidence type="ECO:0000256" key="1">
    <source>
        <dbReference type="SAM" id="MobiDB-lite"/>
    </source>
</evidence>
<dbReference type="InterPro" id="IPR050149">
    <property type="entry name" value="Collagen_superfamily"/>
</dbReference>
<reference evidence="2 3" key="1">
    <citation type="submission" date="2016-10" db="EMBL/GenBank/DDBJ databases">
        <authorList>
            <person name="Varghese N."/>
            <person name="Submissions S."/>
        </authorList>
    </citation>
    <scope>NUCLEOTIDE SEQUENCE [LARGE SCALE GENOMIC DNA]</scope>
    <source>
        <strain evidence="2 3">DSM 21619</strain>
    </source>
</reference>
<feature type="compositionally biased region" description="Low complexity" evidence="1">
    <location>
        <begin position="233"/>
        <end position="242"/>
    </location>
</feature>
<dbReference type="RefSeq" id="WP_139193209.1">
    <property type="nucleotide sequence ID" value="NZ_FOCD01000001.1"/>
</dbReference>